<dbReference type="Gene3D" id="1.10.150.900">
    <property type="match status" value="1"/>
</dbReference>
<dbReference type="RefSeq" id="WP_380599542.1">
    <property type="nucleotide sequence ID" value="NZ_JBHSDU010000003.1"/>
</dbReference>
<keyword evidence="4" id="KW-0378">Hydrolase</keyword>
<dbReference type="SUPFAM" id="SSF53187">
    <property type="entry name" value="Zn-dependent exopeptidases"/>
    <property type="match status" value="1"/>
</dbReference>
<evidence type="ECO:0000259" key="7">
    <source>
        <dbReference type="Pfam" id="PF07687"/>
    </source>
</evidence>
<comment type="similarity">
    <text evidence="1">Belongs to the peptidase M20A family.</text>
</comment>
<reference evidence="9" key="1">
    <citation type="journal article" date="2019" name="Int. J. Syst. Evol. Microbiol.">
        <title>The Global Catalogue of Microorganisms (GCM) 10K type strain sequencing project: providing services to taxonomists for standard genome sequencing and annotation.</title>
        <authorList>
            <consortium name="The Broad Institute Genomics Platform"/>
            <consortium name="The Broad Institute Genome Sequencing Center for Infectious Disease"/>
            <person name="Wu L."/>
            <person name="Ma J."/>
        </authorList>
    </citation>
    <scope>NUCLEOTIDE SEQUENCE [LARGE SCALE GENOMIC DNA]</scope>
    <source>
        <strain evidence="9">CGMCC 1.10759</strain>
    </source>
</reference>
<keyword evidence="5" id="KW-0862">Zinc</keyword>
<keyword evidence="2" id="KW-0645">Protease</keyword>
<evidence type="ECO:0000256" key="6">
    <source>
        <dbReference type="SAM" id="SignalP"/>
    </source>
</evidence>
<dbReference type="InterPro" id="IPR047177">
    <property type="entry name" value="Pept_M20A"/>
</dbReference>
<organism evidence="8 9">
    <name type="scientific">Steroidobacter flavus</name>
    <dbReference type="NCBI Taxonomy" id="1842136"/>
    <lineage>
        <taxon>Bacteria</taxon>
        <taxon>Pseudomonadati</taxon>
        <taxon>Pseudomonadota</taxon>
        <taxon>Gammaproteobacteria</taxon>
        <taxon>Steroidobacterales</taxon>
        <taxon>Steroidobacteraceae</taxon>
        <taxon>Steroidobacter</taxon>
    </lineage>
</organism>
<dbReference type="PANTHER" id="PTHR45962:SF1">
    <property type="entry name" value="N-FATTY-ACYL-AMINO ACID SYNTHASE_HYDROLASE PM20D1"/>
    <property type="match status" value="1"/>
</dbReference>
<proteinExistence type="inferred from homology"/>
<dbReference type="PANTHER" id="PTHR45962">
    <property type="entry name" value="N-FATTY-ACYL-AMINO ACID SYNTHASE/HYDROLASE PM20D1"/>
    <property type="match status" value="1"/>
</dbReference>
<dbReference type="Gene3D" id="3.30.70.360">
    <property type="match status" value="1"/>
</dbReference>
<evidence type="ECO:0000313" key="8">
    <source>
        <dbReference type="EMBL" id="MFC4311313.1"/>
    </source>
</evidence>
<dbReference type="InterPro" id="IPR036264">
    <property type="entry name" value="Bact_exopeptidase_dim_dom"/>
</dbReference>
<comment type="caution">
    <text evidence="8">The sequence shown here is derived from an EMBL/GenBank/DDBJ whole genome shotgun (WGS) entry which is preliminary data.</text>
</comment>
<keyword evidence="9" id="KW-1185">Reference proteome</keyword>
<dbReference type="SUPFAM" id="SSF55031">
    <property type="entry name" value="Bacterial exopeptidase dimerisation domain"/>
    <property type="match status" value="1"/>
</dbReference>
<evidence type="ECO:0000256" key="1">
    <source>
        <dbReference type="ARBA" id="ARBA00006247"/>
    </source>
</evidence>
<feature type="chain" id="PRO_5045966817" evidence="6">
    <location>
        <begin position="31"/>
        <end position="475"/>
    </location>
</feature>
<dbReference type="EMBL" id="JBHSDU010000003">
    <property type="protein sequence ID" value="MFC4311313.1"/>
    <property type="molecule type" value="Genomic_DNA"/>
</dbReference>
<evidence type="ECO:0000256" key="5">
    <source>
        <dbReference type="ARBA" id="ARBA00022833"/>
    </source>
</evidence>
<accession>A0ABV8SWJ8</accession>
<dbReference type="Pfam" id="PF07687">
    <property type="entry name" value="M20_dimer"/>
    <property type="match status" value="1"/>
</dbReference>
<evidence type="ECO:0000313" key="9">
    <source>
        <dbReference type="Proteomes" id="UP001595904"/>
    </source>
</evidence>
<evidence type="ECO:0000256" key="4">
    <source>
        <dbReference type="ARBA" id="ARBA00022801"/>
    </source>
</evidence>
<dbReference type="InterPro" id="IPR002933">
    <property type="entry name" value="Peptidase_M20"/>
</dbReference>
<evidence type="ECO:0000256" key="3">
    <source>
        <dbReference type="ARBA" id="ARBA00022723"/>
    </source>
</evidence>
<dbReference type="Gene3D" id="3.40.630.10">
    <property type="entry name" value="Zn peptidases"/>
    <property type="match status" value="1"/>
</dbReference>
<evidence type="ECO:0000256" key="2">
    <source>
        <dbReference type="ARBA" id="ARBA00022670"/>
    </source>
</evidence>
<dbReference type="InterPro" id="IPR011650">
    <property type="entry name" value="Peptidase_M20_dimer"/>
</dbReference>
<feature type="domain" description="Peptidase M20 dimerisation" evidence="7">
    <location>
        <begin position="226"/>
        <end position="374"/>
    </location>
</feature>
<name>A0ABV8SWJ8_9GAMM</name>
<protein>
    <submittedName>
        <fullName evidence="8">M20/M25/M40 family metallo-hydrolase</fullName>
    </submittedName>
</protein>
<gene>
    <name evidence="8" type="ORF">ACFPN2_19600</name>
</gene>
<keyword evidence="6" id="KW-0732">Signal</keyword>
<sequence length="475" mass="50503">MRFEVKSSSLLKKYVSTLIGCAAMSVAVGAAASGKPAVDPALHDQALEILQKSIAFRTVDGAGQVPAYAEYLKSVLVQAGYAPGDITVEPVANTATLVARYKGSDSKLKPIVVIGHMDVVEAKREDWKRDPFTPVLENGYVFGRGSADNKFDVSMIVATLAKLKRDGWKPKRDVILAFSGDEETQMVSTRKLAEQFKGAELALNGDAGGGLLSEEGKPVVYGLQAGEKTYADFKLTVTNPGGHSSRPGKINAINQLAAALDRIGKYQFPARHNELTMAYFRESLPKLSGPTADAIKRYLANPEDAQAIATLSDDPSYIGQVRTTCVSTMINGGHATNALPQKAEANINCRIFPGTPVAEVQKTLAEIAADPAVKVTQVTTGSVASDASPLRKDVMAAVTKAVHANYPGLSIVPSMSAGATDSMHFRAHGVPSYGVSGLFMKDSDEFSHGLDERVPVSSIDGALAHWNSLLKDLAR</sequence>
<dbReference type="Pfam" id="PF01546">
    <property type="entry name" value="Peptidase_M20"/>
    <property type="match status" value="1"/>
</dbReference>
<feature type="signal peptide" evidence="6">
    <location>
        <begin position="1"/>
        <end position="30"/>
    </location>
</feature>
<keyword evidence="3" id="KW-0479">Metal-binding</keyword>
<dbReference type="Proteomes" id="UP001595904">
    <property type="component" value="Unassembled WGS sequence"/>
</dbReference>
<dbReference type="NCBIfam" id="NF006596">
    <property type="entry name" value="PRK09133.1"/>
    <property type="match status" value="1"/>
</dbReference>